<sequence length="81" mass="9507">MIMGLMTSLNFIVDFIIGSVLSILHHIFTSNEYAQQMTGHEKLDSDSEYSFKTFVHLEVEGMPVIWFVPVRHLRVFFSFFF</sequence>
<organism evidence="2 3">
    <name type="scientific">Onchocerca volvulus</name>
    <dbReference type="NCBI Taxonomy" id="6282"/>
    <lineage>
        <taxon>Eukaryota</taxon>
        <taxon>Metazoa</taxon>
        <taxon>Ecdysozoa</taxon>
        <taxon>Nematoda</taxon>
        <taxon>Chromadorea</taxon>
        <taxon>Rhabditida</taxon>
        <taxon>Spirurina</taxon>
        <taxon>Spiruromorpha</taxon>
        <taxon>Filarioidea</taxon>
        <taxon>Onchocercidae</taxon>
        <taxon>Onchocerca</taxon>
    </lineage>
</organism>
<reference evidence="2" key="2">
    <citation type="submission" date="2022-06" db="UniProtKB">
        <authorList>
            <consortium name="EnsemblMetazoa"/>
        </authorList>
    </citation>
    <scope>IDENTIFICATION</scope>
</reference>
<feature type="transmembrane region" description="Helical" evidence="1">
    <location>
        <begin position="7"/>
        <end position="28"/>
    </location>
</feature>
<protein>
    <submittedName>
        <fullName evidence="2">Uncharacterized protein</fullName>
    </submittedName>
</protein>
<keyword evidence="1" id="KW-1133">Transmembrane helix</keyword>
<dbReference type="EnsemblMetazoa" id="OVOC2704.1">
    <property type="protein sequence ID" value="OVOC2704.1"/>
    <property type="gene ID" value="WBGene00239513"/>
</dbReference>
<proteinExistence type="predicted"/>
<evidence type="ECO:0000313" key="3">
    <source>
        <dbReference type="Proteomes" id="UP000024404"/>
    </source>
</evidence>
<evidence type="ECO:0000313" key="2">
    <source>
        <dbReference type="EnsemblMetazoa" id="OVOC2704.1"/>
    </source>
</evidence>
<keyword evidence="1" id="KW-0472">Membrane</keyword>
<keyword evidence="1" id="KW-0812">Transmembrane</keyword>
<dbReference type="EMBL" id="CMVM020000075">
    <property type="status" value="NOT_ANNOTATED_CDS"/>
    <property type="molecule type" value="Genomic_DNA"/>
</dbReference>
<evidence type="ECO:0000256" key="1">
    <source>
        <dbReference type="SAM" id="Phobius"/>
    </source>
</evidence>
<reference evidence="3" key="1">
    <citation type="submission" date="2013-10" db="EMBL/GenBank/DDBJ databases">
        <title>Genome sequencing of Onchocerca volvulus.</title>
        <authorList>
            <person name="Cotton J."/>
            <person name="Tsai J."/>
            <person name="Stanley E."/>
            <person name="Tracey A."/>
            <person name="Holroyd N."/>
            <person name="Lustigman S."/>
            <person name="Berriman M."/>
        </authorList>
    </citation>
    <scope>NUCLEOTIDE SEQUENCE</scope>
</reference>
<name>A0A8R1XQV2_ONCVO</name>
<dbReference type="Proteomes" id="UP000024404">
    <property type="component" value="Unassembled WGS sequence"/>
</dbReference>
<keyword evidence="3" id="KW-1185">Reference proteome</keyword>
<accession>A0A8R1XQV2</accession>
<dbReference type="AlphaFoldDB" id="A0A8R1XQV2"/>